<proteinExistence type="predicted"/>
<dbReference type="AlphaFoldDB" id="A6GJE5"/>
<dbReference type="STRING" id="391625.PPSIR1_03198"/>
<name>A6GJE5_9BACT</name>
<dbReference type="RefSeq" id="WP_006976831.1">
    <property type="nucleotide sequence ID" value="NZ_ABCS01000155.1"/>
</dbReference>
<sequence length="377" mass="39661">MLGVFLSTLSSLSPLAPEPAVLDVDWAVADTCPSRAEFEGRVQAYLGRPLAEADARWPVDARVVEARGAFALALEVGGQRHRLRHHDCRQLAELAASLVAVVIDPLADPGVGFELPPPPPRASPPTEAAPPVQRPVTVQRPRSAPTPEPAAEPWAPPRRAASPGPFDLPRRRARRAPVDWDPPSLVLALASGASLGTFPNVGPVVDARVGLDLRDSDRPLVGARVLAVGGVALAGRFRDDSGARGADLIAWELGLSPCWVAHWGRPSARGQLDLRTCAALSAGQLRAQPVATTSGASVVPQPWVRGELSLGLAVALSRRVGLFADLSAGANLLRPRFVLADPSASYVVPAGTARALGGIELRFLGLSSQPEKKSRPQ</sequence>
<feature type="compositionally biased region" description="Low complexity" evidence="1">
    <location>
        <begin position="124"/>
        <end position="143"/>
    </location>
</feature>
<evidence type="ECO:0000313" key="3">
    <source>
        <dbReference type="Proteomes" id="UP000005801"/>
    </source>
</evidence>
<organism evidence="2 3">
    <name type="scientific">Plesiocystis pacifica SIR-1</name>
    <dbReference type="NCBI Taxonomy" id="391625"/>
    <lineage>
        <taxon>Bacteria</taxon>
        <taxon>Pseudomonadati</taxon>
        <taxon>Myxococcota</taxon>
        <taxon>Polyangia</taxon>
        <taxon>Nannocystales</taxon>
        <taxon>Nannocystaceae</taxon>
        <taxon>Plesiocystis</taxon>
    </lineage>
</organism>
<evidence type="ECO:0000256" key="1">
    <source>
        <dbReference type="SAM" id="MobiDB-lite"/>
    </source>
</evidence>
<dbReference type="EMBL" id="ABCS01000155">
    <property type="protein sequence ID" value="EDM74008.1"/>
    <property type="molecule type" value="Genomic_DNA"/>
</dbReference>
<keyword evidence="3" id="KW-1185">Reference proteome</keyword>
<reference evidence="2 3" key="1">
    <citation type="submission" date="2007-06" db="EMBL/GenBank/DDBJ databases">
        <authorList>
            <person name="Shimkets L."/>
            <person name="Ferriera S."/>
            <person name="Johnson J."/>
            <person name="Kravitz S."/>
            <person name="Beeson K."/>
            <person name="Sutton G."/>
            <person name="Rogers Y.-H."/>
            <person name="Friedman R."/>
            <person name="Frazier M."/>
            <person name="Venter J.C."/>
        </authorList>
    </citation>
    <scope>NUCLEOTIDE SEQUENCE [LARGE SCALE GENOMIC DNA]</scope>
    <source>
        <strain evidence="2 3">SIR-1</strain>
    </source>
</reference>
<feature type="compositionally biased region" description="Pro residues" evidence="1">
    <location>
        <begin position="144"/>
        <end position="156"/>
    </location>
</feature>
<evidence type="ECO:0000313" key="2">
    <source>
        <dbReference type="EMBL" id="EDM74008.1"/>
    </source>
</evidence>
<feature type="region of interest" description="Disordered" evidence="1">
    <location>
        <begin position="112"/>
        <end position="170"/>
    </location>
</feature>
<accession>A6GJE5</accession>
<gene>
    <name evidence="2" type="ORF">PPSIR1_03198</name>
</gene>
<protein>
    <submittedName>
        <fullName evidence="2">Uncharacterized protein</fullName>
    </submittedName>
</protein>
<dbReference type="Proteomes" id="UP000005801">
    <property type="component" value="Unassembled WGS sequence"/>
</dbReference>
<comment type="caution">
    <text evidence="2">The sequence shown here is derived from an EMBL/GenBank/DDBJ whole genome shotgun (WGS) entry which is preliminary data.</text>
</comment>